<organism evidence="1 2">
    <name type="scientific">Nephila pilipes</name>
    <name type="common">Giant wood spider</name>
    <name type="synonym">Nephila maculata</name>
    <dbReference type="NCBI Taxonomy" id="299642"/>
    <lineage>
        <taxon>Eukaryota</taxon>
        <taxon>Metazoa</taxon>
        <taxon>Ecdysozoa</taxon>
        <taxon>Arthropoda</taxon>
        <taxon>Chelicerata</taxon>
        <taxon>Arachnida</taxon>
        <taxon>Araneae</taxon>
        <taxon>Araneomorphae</taxon>
        <taxon>Entelegynae</taxon>
        <taxon>Araneoidea</taxon>
        <taxon>Nephilidae</taxon>
        <taxon>Nephila</taxon>
    </lineage>
</organism>
<keyword evidence="2" id="KW-1185">Reference proteome</keyword>
<name>A0A8X6PW08_NEPPI</name>
<protein>
    <submittedName>
        <fullName evidence="1">Uncharacterized protein</fullName>
    </submittedName>
</protein>
<comment type="caution">
    <text evidence="1">The sequence shown here is derived from an EMBL/GenBank/DDBJ whole genome shotgun (WGS) entry which is preliminary data.</text>
</comment>
<proteinExistence type="predicted"/>
<evidence type="ECO:0000313" key="2">
    <source>
        <dbReference type="Proteomes" id="UP000887013"/>
    </source>
</evidence>
<evidence type="ECO:0000313" key="1">
    <source>
        <dbReference type="EMBL" id="GFT86972.1"/>
    </source>
</evidence>
<accession>A0A8X6PW08</accession>
<gene>
    <name evidence="1" type="ORF">NPIL_85231</name>
</gene>
<sequence length="111" mass="12597">MCQAGDFSIDLLINGANDISQVLKISKDANAIMKNAYMKLHKWNSNDQTLMKTWEYEGLETHPCFSENNSQIQLSKFFGIPWNVIPDYFTIDVKGLLELDTSKPIAKKIAV</sequence>
<reference evidence="1" key="1">
    <citation type="submission" date="2020-08" db="EMBL/GenBank/DDBJ databases">
        <title>Multicomponent nature underlies the extraordinary mechanical properties of spider dragline silk.</title>
        <authorList>
            <person name="Kono N."/>
            <person name="Nakamura H."/>
            <person name="Mori M."/>
            <person name="Yoshida Y."/>
            <person name="Ohtoshi R."/>
            <person name="Malay A.D."/>
            <person name="Moran D.A.P."/>
            <person name="Tomita M."/>
            <person name="Numata K."/>
            <person name="Arakawa K."/>
        </authorList>
    </citation>
    <scope>NUCLEOTIDE SEQUENCE</scope>
</reference>
<dbReference type="AlphaFoldDB" id="A0A8X6PW08"/>
<dbReference type="Proteomes" id="UP000887013">
    <property type="component" value="Unassembled WGS sequence"/>
</dbReference>
<dbReference type="OrthoDB" id="6437258at2759"/>
<dbReference type="EMBL" id="BMAW01024213">
    <property type="protein sequence ID" value="GFT86972.1"/>
    <property type="molecule type" value="Genomic_DNA"/>
</dbReference>